<keyword evidence="5 13" id="KW-0547">Nucleotide-binding</keyword>
<name>A0A2C6L1F9_9APIC</name>
<evidence type="ECO:0000256" key="2">
    <source>
        <dbReference type="ARBA" id="ARBA00008023"/>
    </source>
</evidence>
<evidence type="ECO:0000256" key="11">
    <source>
        <dbReference type="ARBA" id="ARBA00093255"/>
    </source>
</evidence>
<dbReference type="PANTHER" id="PTHR11067:SF9">
    <property type="entry name" value="INOSINE TRIPHOSPHATE PYROPHOSPHATASE"/>
    <property type="match status" value="1"/>
</dbReference>
<dbReference type="Proteomes" id="UP000221165">
    <property type="component" value="Unassembled WGS sequence"/>
</dbReference>
<dbReference type="GO" id="GO:0046872">
    <property type="term" value="F:metal ion binding"/>
    <property type="evidence" value="ECO:0007669"/>
    <property type="project" value="UniProtKB-KW"/>
</dbReference>
<keyword evidence="8 13" id="KW-0546">Nucleotide metabolism</keyword>
<dbReference type="GO" id="GO:0000166">
    <property type="term" value="F:nucleotide binding"/>
    <property type="evidence" value="ECO:0007669"/>
    <property type="project" value="UniProtKB-KW"/>
</dbReference>
<dbReference type="AlphaFoldDB" id="A0A2C6L1F9"/>
<dbReference type="GO" id="GO:0036220">
    <property type="term" value="F:ITP diphosphatase activity"/>
    <property type="evidence" value="ECO:0007669"/>
    <property type="project" value="UniProtKB-UniRule"/>
</dbReference>
<evidence type="ECO:0000256" key="4">
    <source>
        <dbReference type="ARBA" id="ARBA00022723"/>
    </source>
</evidence>
<feature type="binding site" evidence="13">
    <location>
        <begin position="140"/>
        <end position="145"/>
    </location>
    <ligand>
        <name>ITP</name>
        <dbReference type="ChEBI" id="CHEBI:61402"/>
    </ligand>
</feature>
<comment type="catalytic activity">
    <reaction evidence="13">
        <text>XTP + H2O = XMP + diphosphate + H(+)</text>
        <dbReference type="Rhea" id="RHEA:28610"/>
        <dbReference type="ChEBI" id="CHEBI:15377"/>
        <dbReference type="ChEBI" id="CHEBI:15378"/>
        <dbReference type="ChEBI" id="CHEBI:33019"/>
        <dbReference type="ChEBI" id="CHEBI:57464"/>
        <dbReference type="ChEBI" id="CHEBI:61314"/>
        <dbReference type="EC" id="3.6.1.66"/>
    </reaction>
</comment>
<comment type="subcellular location">
    <subcellularLocation>
        <location evidence="1 13">Cytoplasm</location>
    </subcellularLocation>
</comment>
<keyword evidence="4 13" id="KW-0479">Metal-binding</keyword>
<feature type="binding site" evidence="13">
    <location>
        <begin position="206"/>
        <end position="207"/>
    </location>
    <ligand>
        <name>ITP</name>
        <dbReference type="ChEBI" id="CHEBI:61402"/>
    </ligand>
</feature>
<evidence type="ECO:0000313" key="15">
    <source>
        <dbReference type="Proteomes" id="UP000221165"/>
    </source>
</evidence>
<dbReference type="EC" id="3.6.1.66" evidence="13"/>
<dbReference type="InterPro" id="IPR002637">
    <property type="entry name" value="RdgB/HAM1"/>
</dbReference>
<protein>
    <recommendedName>
        <fullName evidence="13">Inosine triphosphate pyrophosphatase</fullName>
        <shortName evidence="13">ITPase</shortName>
        <shortName evidence="13">Inosine triphosphatase</shortName>
        <ecNumber evidence="13">3.6.1.66</ecNumber>
    </recommendedName>
    <alternativeName>
        <fullName evidence="13">Non-canonical purine NTP pyrophosphatase</fullName>
    </alternativeName>
    <alternativeName>
        <fullName evidence="13">Non-standard purine NTP pyrophosphatase</fullName>
    </alternativeName>
    <alternativeName>
        <fullName evidence="13">Nucleoside-triphosphate diphosphatase</fullName>
    </alternativeName>
    <alternativeName>
        <fullName evidence="13">Nucleoside-triphosphate pyrophosphatase</fullName>
        <shortName evidence="13">NTPase</shortName>
    </alternativeName>
    <alternativeName>
        <fullName evidence="13">XTP/dITP diphosphatase</fullName>
    </alternativeName>
</protein>
<dbReference type="FunFam" id="3.90.950.10:FF:000003">
    <property type="entry name" value="Inosine triphosphate pyrophosphatase"/>
    <property type="match status" value="1"/>
</dbReference>
<dbReference type="Gene3D" id="3.90.950.10">
    <property type="match status" value="1"/>
</dbReference>
<dbReference type="GO" id="GO:0009204">
    <property type="term" value="P:deoxyribonucleoside triphosphate catabolic process"/>
    <property type="evidence" value="ECO:0007669"/>
    <property type="project" value="UniProtKB-UniRule"/>
</dbReference>
<dbReference type="VEuPathDB" id="ToxoDB:CSUI_004186"/>
<keyword evidence="7 13" id="KW-0460">Magnesium</keyword>
<feature type="binding site" evidence="13">
    <location>
        <position position="168"/>
    </location>
    <ligand>
        <name>Mg(2+)</name>
        <dbReference type="ChEBI" id="CHEBI:18420"/>
    </ligand>
</feature>
<comment type="similarity">
    <text evidence="2 13">Belongs to the HAM1 NTPase family.</text>
</comment>
<dbReference type="GO" id="GO:0036222">
    <property type="term" value="F:XTP diphosphatase activity"/>
    <property type="evidence" value="ECO:0007669"/>
    <property type="project" value="UniProtKB-UniRule"/>
</dbReference>
<evidence type="ECO:0000256" key="1">
    <source>
        <dbReference type="ARBA" id="ARBA00004496"/>
    </source>
</evidence>
<sequence>MHTRVLRGDASRSRIASVVSLSCCMVDITGRHNSRVPDKERRCNPGMDTCLVYDEGAAQPEGPWGLLLYGATKPFDAHTAVTLSLYFLRPLSSGFSALASTYHAGFIRLRTTLVQPDNMSTAGTSSASPAGDRVVVLFCTSNQNKLTEVQSILGDEVLLVATDVDLPELQGPSPSEIAREKCRTAVRQLQLRRQHLPPRSLLMVEDTCLCFSALKGLPGPYVKWFLKNLGADGLPKLLAGFEDKRGYALCTVCVCEVDARSLPNESDTSLKIHTFEGRTDGTIVPEPRGPRDFGWDPIFKPDGFDQTYAEMDKSVKNTISHRYKAMALLKAFIEHSRPLAC</sequence>
<evidence type="ECO:0000256" key="9">
    <source>
        <dbReference type="ARBA" id="ARBA00054940"/>
    </source>
</evidence>
<comment type="cofactor">
    <cofactor evidence="13">
        <name>Mg(2+)</name>
        <dbReference type="ChEBI" id="CHEBI:18420"/>
    </cofactor>
    <cofactor evidence="13">
        <name>Mn(2+)</name>
        <dbReference type="ChEBI" id="CHEBI:29035"/>
    </cofactor>
    <text evidence="13">Binds 1 divalent metal cation per subunit; can use either Mg(2+) or Mn(2+).</text>
</comment>
<evidence type="ECO:0000313" key="14">
    <source>
        <dbReference type="EMBL" id="PHJ21968.1"/>
    </source>
</evidence>
<dbReference type="HAMAP" id="MF_03148">
    <property type="entry name" value="HAM1_NTPase"/>
    <property type="match status" value="1"/>
</dbReference>
<keyword evidence="13" id="KW-0464">Manganese</keyword>
<feature type="binding site" evidence="13">
    <location>
        <begin position="321"/>
        <end position="322"/>
    </location>
    <ligand>
        <name>ITP</name>
        <dbReference type="ChEBI" id="CHEBI:61402"/>
    </ligand>
</feature>
<dbReference type="InterPro" id="IPR027502">
    <property type="entry name" value="ITPase"/>
</dbReference>
<feature type="binding site" evidence="13">
    <location>
        <position position="316"/>
    </location>
    <ligand>
        <name>ITP</name>
        <dbReference type="ChEBI" id="CHEBI:61402"/>
    </ligand>
</feature>
<dbReference type="Pfam" id="PF01725">
    <property type="entry name" value="Ham1p_like"/>
    <property type="match status" value="1"/>
</dbReference>
<dbReference type="GO" id="GO:0035870">
    <property type="term" value="F:dITP diphosphatase activity"/>
    <property type="evidence" value="ECO:0007669"/>
    <property type="project" value="UniProtKB-UniRule"/>
</dbReference>
<evidence type="ECO:0000256" key="10">
    <source>
        <dbReference type="ARBA" id="ARBA00093218"/>
    </source>
</evidence>
<organism evidence="14 15">
    <name type="scientific">Cystoisospora suis</name>
    <dbReference type="NCBI Taxonomy" id="483139"/>
    <lineage>
        <taxon>Eukaryota</taxon>
        <taxon>Sar</taxon>
        <taxon>Alveolata</taxon>
        <taxon>Apicomplexa</taxon>
        <taxon>Conoidasida</taxon>
        <taxon>Coccidia</taxon>
        <taxon>Eucoccidiorida</taxon>
        <taxon>Eimeriorina</taxon>
        <taxon>Sarcocystidae</taxon>
        <taxon>Cystoisospora</taxon>
    </lineage>
</organism>
<feature type="binding site" evidence="13">
    <location>
        <position position="206"/>
    </location>
    <ligand>
        <name>Mg(2+)</name>
        <dbReference type="ChEBI" id="CHEBI:18420"/>
    </ligand>
</feature>
<comment type="catalytic activity">
    <reaction evidence="10">
        <text>ITP + H2O = IMP + diphosphate + H(+)</text>
        <dbReference type="Rhea" id="RHEA:29399"/>
        <dbReference type="ChEBI" id="CHEBI:15377"/>
        <dbReference type="ChEBI" id="CHEBI:15378"/>
        <dbReference type="ChEBI" id="CHEBI:33019"/>
        <dbReference type="ChEBI" id="CHEBI:58053"/>
        <dbReference type="ChEBI" id="CHEBI:61402"/>
        <dbReference type="EC" id="3.6.1.66"/>
    </reaction>
    <physiologicalReaction direction="left-to-right" evidence="10">
        <dbReference type="Rhea" id="RHEA:29400"/>
    </physiologicalReaction>
</comment>
<dbReference type="EMBL" id="MIGC01001931">
    <property type="protein sequence ID" value="PHJ21968.1"/>
    <property type="molecule type" value="Genomic_DNA"/>
</dbReference>
<dbReference type="PANTHER" id="PTHR11067">
    <property type="entry name" value="INOSINE TRIPHOSPHATE PYROPHOSPHATASE/HAM1 PROTEIN"/>
    <property type="match status" value="1"/>
</dbReference>
<reference evidence="14 15" key="1">
    <citation type="journal article" date="2017" name="Int. J. Parasitol.">
        <title>The genome of the protozoan parasite Cystoisospora suis and a reverse vaccinology approach to identify vaccine candidates.</title>
        <authorList>
            <person name="Palmieri N."/>
            <person name="Shrestha A."/>
            <person name="Ruttkowski B."/>
            <person name="Beck T."/>
            <person name="Vogl C."/>
            <person name="Tomley F."/>
            <person name="Blake D.P."/>
            <person name="Joachim A."/>
        </authorList>
    </citation>
    <scope>NUCLEOTIDE SEQUENCE [LARGE SCALE GENOMIC DNA]</scope>
    <source>
        <strain evidence="14 15">Wien I</strain>
    </source>
</reference>
<keyword evidence="6 13" id="KW-0378">Hydrolase</keyword>
<comment type="function">
    <text evidence="9">Pyrophosphatase that hydrolyzes the non-canonical purine nucleotides inosine triphosphate (ITP), deoxyinosine triphosphate (dITP) as well as 2'-deoxy-N-6-hydroxylaminopurine triphosphate (dHAPTP) and xanthosine 5'-triphosphate (XTP) to their respective monophosphate derivatives. The enzyme does not distinguish between the deoxy- and ribose forms. Probably excludes non-canonical purines from RNA and DNA precursor pools, thus preventing their incorporation into RNA and DNA and avoiding chromosomal lesions.</text>
</comment>
<evidence type="ECO:0000256" key="13">
    <source>
        <dbReference type="HAMAP-Rule" id="MF_03148"/>
    </source>
</evidence>
<comment type="catalytic activity">
    <reaction evidence="12">
        <text>N(6)-hydroxy-dATP + H2O = N(6)-hydroxy-dAMP + diphosphate + H(+)</text>
        <dbReference type="Rhea" id="RHEA:83971"/>
        <dbReference type="ChEBI" id="CHEBI:15377"/>
        <dbReference type="ChEBI" id="CHEBI:15378"/>
        <dbReference type="ChEBI" id="CHEBI:33019"/>
        <dbReference type="ChEBI" id="CHEBI:233529"/>
        <dbReference type="ChEBI" id="CHEBI:233530"/>
    </reaction>
    <physiologicalReaction direction="left-to-right" evidence="12">
        <dbReference type="Rhea" id="RHEA:83972"/>
    </physiologicalReaction>
</comment>
<dbReference type="GO" id="GO:0005737">
    <property type="term" value="C:cytoplasm"/>
    <property type="evidence" value="ECO:0007669"/>
    <property type="project" value="UniProtKB-SubCell"/>
</dbReference>
<feature type="binding site" evidence="13">
    <location>
        <position position="181"/>
    </location>
    <ligand>
        <name>ITP</name>
        <dbReference type="ChEBI" id="CHEBI:61402"/>
    </ligand>
</feature>
<evidence type="ECO:0000256" key="5">
    <source>
        <dbReference type="ARBA" id="ARBA00022741"/>
    </source>
</evidence>
<accession>A0A2C6L1F9</accession>
<gene>
    <name evidence="14" type="ORF">CSUI_004186</name>
</gene>
<keyword evidence="15" id="KW-1185">Reference proteome</keyword>
<evidence type="ECO:0000256" key="3">
    <source>
        <dbReference type="ARBA" id="ARBA00022490"/>
    </source>
</evidence>
<evidence type="ECO:0000256" key="6">
    <source>
        <dbReference type="ARBA" id="ARBA00022801"/>
    </source>
</evidence>
<evidence type="ECO:0000256" key="8">
    <source>
        <dbReference type="ARBA" id="ARBA00023080"/>
    </source>
</evidence>
<feature type="binding site" evidence="13">
    <location>
        <begin position="293"/>
        <end position="296"/>
    </location>
    <ligand>
        <name>ITP</name>
        <dbReference type="ChEBI" id="CHEBI:61402"/>
    </ligand>
</feature>
<evidence type="ECO:0000256" key="12">
    <source>
        <dbReference type="ARBA" id="ARBA00093271"/>
    </source>
</evidence>
<dbReference type="OrthoDB" id="6288734at2759"/>
<evidence type="ECO:0000256" key="7">
    <source>
        <dbReference type="ARBA" id="ARBA00022842"/>
    </source>
</evidence>
<dbReference type="SUPFAM" id="SSF52972">
    <property type="entry name" value="ITPase-like"/>
    <property type="match status" value="1"/>
</dbReference>
<comment type="subunit">
    <text evidence="13">Homodimer.</text>
</comment>
<keyword evidence="3 13" id="KW-0963">Cytoplasm</keyword>
<comment type="caution">
    <text evidence="14">The sequence shown here is derived from an EMBL/GenBank/DDBJ whole genome shotgun (WGS) entry which is preliminary data.</text>
</comment>
<dbReference type="InterPro" id="IPR029001">
    <property type="entry name" value="ITPase-like_fam"/>
</dbReference>
<dbReference type="CDD" id="cd00515">
    <property type="entry name" value="HAM1"/>
    <property type="match status" value="1"/>
</dbReference>
<proteinExistence type="inferred from homology"/>
<dbReference type="GO" id="GO:0009117">
    <property type="term" value="P:nucleotide metabolic process"/>
    <property type="evidence" value="ECO:0007669"/>
    <property type="project" value="UniProtKB-KW"/>
</dbReference>
<dbReference type="RefSeq" id="XP_067923647.1">
    <property type="nucleotide sequence ID" value="XM_068064379.1"/>
</dbReference>
<comment type="catalytic activity">
    <reaction evidence="11">
        <text>dITP + H2O = dIMP + diphosphate + H(+)</text>
        <dbReference type="Rhea" id="RHEA:28342"/>
        <dbReference type="ChEBI" id="CHEBI:15377"/>
        <dbReference type="ChEBI" id="CHEBI:15378"/>
        <dbReference type="ChEBI" id="CHEBI:33019"/>
        <dbReference type="ChEBI" id="CHEBI:61194"/>
        <dbReference type="ChEBI" id="CHEBI:61382"/>
        <dbReference type="EC" id="3.6.1.66"/>
    </reaction>
    <physiologicalReaction direction="left-to-right" evidence="11">
        <dbReference type="Rhea" id="RHEA:28343"/>
    </physiologicalReaction>
</comment>
<dbReference type="GeneID" id="94427590"/>
<comment type="function">
    <text evidence="13">Pyrophosphatase that hydrolyzes non-canonical purine nucleotides such as inosine triphosphate (ITP), deoxyinosine triphosphate (dITP) or xanthosine 5'-triphosphate (XTP) to their respective monophosphate derivatives. The enzyme does not distinguish between the deoxy- and ribose forms. Probably excludes non-canonical purines from RNA and DNA precursor pools, thus preventing their incorporation into RNA and DNA and avoiding chromosomal lesions.</text>
</comment>